<dbReference type="OrthoDB" id="2194712at2759"/>
<dbReference type="EMBL" id="JH993951">
    <property type="protein sequence ID" value="ELQ75527.1"/>
    <property type="molecule type" value="Genomic_DNA"/>
</dbReference>
<dbReference type="VEuPathDB" id="MicrosporidiaDB:THOM_1518"/>
<dbReference type="AlphaFoldDB" id="L7JXP2"/>
<proteinExistence type="predicted"/>
<gene>
    <name evidence="1" type="ORF">THOM_1518</name>
</gene>
<dbReference type="HOGENOM" id="CLU_215608_0_0_1"/>
<sequence length="36" mass="4104">VEKGEIIAPSKGDSYLIRRSDGRILKKRHYELKSCG</sequence>
<reference evidence="1 2" key="1">
    <citation type="journal article" date="2012" name="PLoS Pathog.">
        <title>The genome of the obligate intracellular parasite Trachipleistophora hominis: new insights into microsporidian genome dynamics and reductive evolution.</title>
        <authorList>
            <person name="Heinz E."/>
            <person name="Williams T.A."/>
            <person name="Nakjang S."/>
            <person name="Noel C.J."/>
            <person name="Swan D.C."/>
            <person name="Goldberg A.V."/>
            <person name="Harris S.R."/>
            <person name="Weinmaier T."/>
            <person name="Markert S."/>
            <person name="Becher D."/>
            <person name="Bernhardt J."/>
            <person name="Dagan T."/>
            <person name="Hacker C."/>
            <person name="Lucocq J.M."/>
            <person name="Schweder T."/>
            <person name="Rattei T."/>
            <person name="Hall N."/>
            <person name="Hirt R.P."/>
            <person name="Embley T.M."/>
        </authorList>
    </citation>
    <scope>NUCLEOTIDE SEQUENCE [LARGE SCALE GENOMIC DNA]</scope>
</reference>
<feature type="non-terminal residue" evidence="1">
    <location>
        <position position="1"/>
    </location>
</feature>
<dbReference type="Proteomes" id="UP000011185">
    <property type="component" value="Unassembled WGS sequence"/>
</dbReference>
<accession>L7JXP2</accession>
<evidence type="ECO:0000313" key="2">
    <source>
        <dbReference type="Proteomes" id="UP000011185"/>
    </source>
</evidence>
<name>L7JXP2_TRAHO</name>
<dbReference type="InParanoid" id="L7JXP2"/>
<protein>
    <submittedName>
        <fullName evidence="1">Putative transposable element encoded protein</fullName>
    </submittedName>
</protein>
<organism evidence="1 2">
    <name type="scientific">Trachipleistophora hominis</name>
    <name type="common">Microsporidian parasite</name>
    <dbReference type="NCBI Taxonomy" id="72359"/>
    <lineage>
        <taxon>Eukaryota</taxon>
        <taxon>Fungi</taxon>
        <taxon>Fungi incertae sedis</taxon>
        <taxon>Microsporidia</taxon>
        <taxon>Pleistophoridae</taxon>
        <taxon>Trachipleistophora</taxon>
    </lineage>
</organism>
<evidence type="ECO:0000313" key="1">
    <source>
        <dbReference type="EMBL" id="ELQ75527.1"/>
    </source>
</evidence>
<keyword evidence="2" id="KW-1185">Reference proteome</keyword>